<dbReference type="GO" id="GO:0004519">
    <property type="term" value="F:endonuclease activity"/>
    <property type="evidence" value="ECO:0007669"/>
    <property type="project" value="UniProtKB-KW"/>
</dbReference>
<organism evidence="5 6">
    <name type="scientific">Pseudonocardia cypriaca</name>
    <dbReference type="NCBI Taxonomy" id="882449"/>
    <lineage>
        <taxon>Bacteria</taxon>
        <taxon>Bacillati</taxon>
        <taxon>Actinomycetota</taxon>
        <taxon>Actinomycetes</taxon>
        <taxon>Pseudonocardiales</taxon>
        <taxon>Pseudonocardiaceae</taxon>
        <taxon>Pseudonocardia</taxon>
    </lineage>
</organism>
<keyword evidence="5" id="KW-0540">Nuclease</keyword>
<dbReference type="Pfam" id="PF13359">
    <property type="entry name" value="DDE_Tnp_4"/>
    <property type="match status" value="1"/>
</dbReference>
<dbReference type="EMBL" id="VFPH01000002">
    <property type="protein sequence ID" value="TQM37576.1"/>
    <property type="molecule type" value="Genomic_DNA"/>
</dbReference>
<name>A0A543FUT3_9PSEU</name>
<evidence type="ECO:0000259" key="4">
    <source>
        <dbReference type="Pfam" id="PF13359"/>
    </source>
</evidence>
<dbReference type="AlphaFoldDB" id="A0A543FUT3"/>
<evidence type="ECO:0000313" key="5">
    <source>
        <dbReference type="EMBL" id="TQM37576.1"/>
    </source>
</evidence>
<reference evidence="5 6" key="1">
    <citation type="submission" date="2019-06" db="EMBL/GenBank/DDBJ databases">
        <title>Sequencing the genomes of 1000 actinobacteria strains.</title>
        <authorList>
            <person name="Klenk H.-P."/>
        </authorList>
    </citation>
    <scope>NUCLEOTIDE SEQUENCE [LARGE SCALE GENOMIC DNA]</scope>
    <source>
        <strain evidence="5 6">DSM 45511</strain>
    </source>
</reference>
<keyword evidence="2" id="KW-0479">Metal-binding</keyword>
<accession>A0A543FUT3</accession>
<dbReference type="Proteomes" id="UP000319818">
    <property type="component" value="Unassembled WGS sequence"/>
</dbReference>
<proteinExistence type="predicted"/>
<evidence type="ECO:0000313" key="6">
    <source>
        <dbReference type="Proteomes" id="UP000319818"/>
    </source>
</evidence>
<feature type="chain" id="PRO_5022076901" evidence="3">
    <location>
        <begin position="29"/>
        <end position="118"/>
    </location>
</feature>
<keyword evidence="6" id="KW-1185">Reference proteome</keyword>
<dbReference type="GO" id="GO:0046872">
    <property type="term" value="F:metal ion binding"/>
    <property type="evidence" value="ECO:0007669"/>
    <property type="project" value="UniProtKB-KW"/>
</dbReference>
<protein>
    <submittedName>
        <fullName evidence="5">DDE superfamily endonuclease</fullName>
    </submittedName>
</protein>
<feature type="domain" description="DDE Tnp4" evidence="4">
    <location>
        <begin position="40"/>
        <end position="88"/>
    </location>
</feature>
<evidence type="ECO:0000256" key="1">
    <source>
        <dbReference type="ARBA" id="ARBA00001968"/>
    </source>
</evidence>
<gene>
    <name evidence="5" type="ORF">FB388_4793</name>
</gene>
<sequence>MLYYQSGMTVSNRALALLAAMAPTLAQAMEVARAKALVILDGTLLRIDRVGMVSGRDRAFYSGKHKAHGLNVQVIADPIGRLVWISPAAARGAPRHGCRPSRAAELIAAVQTLMIANA</sequence>
<feature type="signal peptide" evidence="3">
    <location>
        <begin position="1"/>
        <end position="28"/>
    </location>
</feature>
<comment type="caution">
    <text evidence="5">The sequence shown here is derived from an EMBL/GenBank/DDBJ whole genome shotgun (WGS) entry which is preliminary data.</text>
</comment>
<evidence type="ECO:0000256" key="2">
    <source>
        <dbReference type="ARBA" id="ARBA00022723"/>
    </source>
</evidence>
<keyword evidence="5" id="KW-0255">Endonuclease</keyword>
<keyword evidence="5" id="KW-0378">Hydrolase</keyword>
<comment type="cofactor">
    <cofactor evidence="1">
        <name>a divalent metal cation</name>
        <dbReference type="ChEBI" id="CHEBI:60240"/>
    </cofactor>
</comment>
<keyword evidence="3" id="KW-0732">Signal</keyword>
<dbReference type="InterPro" id="IPR027806">
    <property type="entry name" value="HARBI1_dom"/>
</dbReference>
<evidence type="ECO:0000256" key="3">
    <source>
        <dbReference type="SAM" id="SignalP"/>
    </source>
</evidence>